<dbReference type="InterPro" id="IPR003333">
    <property type="entry name" value="CMAS"/>
</dbReference>
<accession>A0A316GVG6</accession>
<evidence type="ECO:0000256" key="3">
    <source>
        <dbReference type="ARBA" id="ARBA00022679"/>
    </source>
</evidence>
<evidence type="ECO:0000256" key="4">
    <source>
        <dbReference type="ARBA" id="ARBA00022691"/>
    </source>
</evidence>
<dbReference type="EMBL" id="QGHA01000019">
    <property type="protein sequence ID" value="PWK67074.1"/>
    <property type="molecule type" value="Genomic_DNA"/>
</dbReference>
<evidence type="ECO:0000313" key="7">
    <source>
        <dbReference type="Proteomes" id="UP000245678"/>
    </source>
</evidence>
<dbReference type="GO" id="GO:0008610">
    <property type="term" value="P:lipid biosynthetic process"/>
    <property type="evidence" value="ECO:0007669"/>
    <property type="project" value="InterPro"/>
</dbReference>
<dbReference type="AlphaFoldDB" id="A0A316GVG6"/>
<dbReference type="GO" id="GO:0032259">
    <property type="term" value="P:methylation"/>
    <property type="evidence" value="ECO:0007669"/>
    <property type="project" value="UniProtKB-KW"/>
</dbReference>
<keyword evidence="7" id="KW-1185">Reference proteome</keyword>
<keyword evidence="2" id="KW-0489">Methyltransferase</keyword>
<dbReference type="GO" id="GO:0008168">
    <property type="term" value="F:methyltransferase activity"/>
    <property type="evidence" value="ECO:0007669"/>
    <property type="project" value="UniProtKB-KW"/>
</dbReference>
<dbReference type="InterPro" id="IPR029063">
    <property type="entry name" value="SAM-dependent_MTases_sf"/>
</dbReference>
<evidence type="ECO:0000256" key="2">
    <source>
        <dbReference type="ARBA" id="ARBA00022603"/>
    </source>
</evidence>
<dbReference type="NCBIfam" id="NF008686">
    <property type="entry name" value="PRK11705.1"/>
    <property type="match status" value="1"/>
</dbReference>
<dbReference type="RefSeq" id="WP_109610791.1">
    <property type="nucleotide sequence ID" value="NZ_QGHA01000019.1"/>
</dbReference>
<evidence type="ECO:0000256" key="5">
    <source>
        <dbReference type="ARBA" id="ARBA00023098"/>
    </source>
</evidence>
<dbReference type="Gene3D" id="3.40.50.150">
    <property type="entry name" value="Vaccinia Virus protein VP39"/>
    <property type="match status" value="1"/>
</dbReference>
<evidence type="ECO:0000256" key="1">
    <source>
        <dbReference type="ARBA" id="ARBA00010815"/>
    </source>
</evidence>
<name>A0A316GVG6_9SPHI</name>
<dbReference type="PIRSF" id="PIRSF003085">
    <property type="entry name" value="CMAS"/>
    <property type="match status" value="1"/>
</dbReference>
<dbReference type="PANTHER" id="PTHR43667:SF1">
    <property type="entry name" value="CYCLOPROPANE-FATTY-ACYL-PHOSPHOLIPID SYNTHASE"/>
    <property type="match status" value="1"/>
</dbReference>
<organism evidence="6 7">
    <name type="scientific">Mucilaginibacter oryzae</name>
    <dbReference type="NCBI Taxonomy" id="468058"/>
    <lineage>
        <taxon>Bacteria</taxon>
        <taxon>Pseudomonadati</taxon>
        <taxon>Bacteroidota</taxon>
        <taxon>Sphingobacteriia</taxon>
        <taxon>Sphingobacteriales</taxon>
        <taxon>Sphingobacteriaceae</taxon>
        <taxon>Mucilaginibacter</taxon>
    </lineage>
</organism>
<keyword evidence="5" id="KW-0443">Lipid metabolism</keyword>
<evidence type="ECO:0000313" key="6">
    <source>
        <dbReference type="EMBL" id="PWK67074.1"/>
    </source>
</evidence>
<proteinExistence type="inferred from homology"/>
<reference evidence="6 7" key="1">
    <citation type="submission" date="2018-05" db="EMBL/GenBank/DDBJ databases">
        <title>Genomic Encyclopedia of Archaeal and Bacterial Type Strains, Phase II (KMG-II): from individual species to whole genera.</title>
        <authorList>
            <person name="Goeker M."/>
        </authorList>
    </citation>
    <scope>NUCLEOTIDE SEQUENCE [LARGE SCALE GENOMIC DNA]</scope>
    <source>
        <strain evidence="6 7">DSM 19975</strain>
    </source>
</reference>
<dbReference type="SUPFAM" id="SSF53335">
    <property type="entry name" value="S-adenosyl-L-methionine-dependent methyltransferases"/>
    <property type="match status" value="1"/>
</dbReference>
<dbReference type="InterPro" id="IPR050723">
    <property type="entry name" value="CFA/CMAS"/>
</dbReference>
<protein>
    <submittedName>
        <fullName evidence="6">Cyclopropane-fatty-acyl-phospholipid synthase</fullName>
    </submittedName>
</protein>
<gene>
    <name evidence="6" type="ORF">LX99_04932</name>
</gene>
<dbReference type="PANTHER" id="PTHR43667">
    <property type="entry name" value="CYCLOPROPANE-FATTY-ACYL-PHOSPHOLIPID SYNTHASE"/>
    <property type="match status" value="1"/>
</dbReference>
<dbReference type="Proteomes" id="UP000245678">
    <property type="component" value="Unassembled WGS sequence"/>
</dbReference>
<dbReference type="Pfam" id="PF02353">
    <property type="entry name" value="CMAS"/>
    <property type="match status" value="1"/>
</dbReference>
<comment type="similarity">
    <text evidence="1">Belongs to the CFA/CMAS family.</text>
</comment>
<sequence>MGSSKQLVENMFKAGGITMNGTNPWDPQVHNPKLYDRLLGGGSLGFGEAYMEGWWDCEALDEFFFRVQYHRVDKMLPRDFNTLKYYLKAKYLNQQTKSRSKEVVKRHYDIGNDHYELVLDKYMQYSCGYWGYGANTLQEAQEAKLDMVCRKLKLEPGMKMLDLGCGWGGLSQFAAERYGVSVVGVTISEEQAAYAREKCKGLPVEIRVHDYRELNDEFDRVACVAMTEHIGYRNYRTLMEVVSRNLKQDGIFLQHTIGGNYSTKITDPWIDKYIFPNGMLPSAAQLTTASQGLFVLEDWHNFGTHYDRTCMEWLKNLDDTWDQRDSARYDETFHRMWRYYLSASAASFRSRKNHLWQIVFTKPLHLGEYKSIR</sequence>
<keyword evidence="3" id="KW-0808">Transferase</keyword>
<dbReference type="CDD" id="cd02440">
    <property type="entry name" value="AdoMet_MTases"/>
    <property type="match status" value="1"/>
</dbReference>
<comment type="caution">
    <text evidence="6">The sequence shown here is derived from an EMBL/GenBank/DDBJ whole genome shotgun (WGS) entry which is preliminary data.</text>
</comment>
<keyword evidence="4" id="KW-0949">S-adenosyl-L-methionine</keyword>